<dbReference type="FunFam" id="1.20.1050.10:FF:000007">
    <property type="entry name" value="Glutathione S-transferase 1-1"/>
    <property type="match status" value="1"/>
</dbReference>
<dbReference type="PROSITE" id="PS50405">
    <property type="entry name" value="GST_CTER"/>
    <property type="match status" value="1"/>
</dbReference>
<dbReference type="InterPro" id="IPR004046">
    <property type="entry name" value="GST_C"/>
</dbReference>
<dbReference type="SFLD" id="SFLDG01153">
    <property type="entry name" value="Main.4:_Theta-like"/>
    <property type="match status" value="1"/>
</dbReference>
<dbReference type="PANTHER" id="PTHR43969">
    <property type="entry name" value="GLUTATHIONE S TRANSFERASE D10, ISOFORM A-RELATED"/>
    <property type="match status" value="1"/>
</dbReference>
<dbReference type="Proteomes" id="UP000606786">
    <property type="component" value="Unassembled WGS sequence"/>
</dbReference>
<dbReference type="CDD" id="cd03177">
    <property type="entry name" value="GST_C_Delta_Epsilon"/>
    <property type="match status" value="1"/>
</dbReference>
<dbReference type="SFLD" id="SFLDS00019">
    <property type="entry name" value="Glutathione_Transferase_(cytos"/>
    <property type="match status" value="1"/>
</dbReference>
<dbReference type="InterPro" id="IPR040079">
    <property type="entry name" value="Glutathione_S-Trfase"/>
</dbReference>
<dbReference type="CDD" id="cd03045">
    <property type="entry name" value="GST_N_Delta_Epsilon"/>
    <property type="match status" value="1"/>
</dbReference>
<evidence type="ECO:0000259" key="2">
    <source>
        <dbReference type="PROSITE" id="PS50404"/>
    </source>
</evidence>
<name>A0A811VJ49_CERCA</name>
<dbReference type="Gene3D" id="3.40.30.10">
    <property type="entry name" value="Glutaredoxin"/>
    <property type="match status" value="1"/>
</dbReference>
<feature type="domain" description="GST C-terminal" evidence="3">
    <location>
        <begin position="90"/>
        <end position="221"/>
    </location>
</feature>
<dbReference type="GO" id="GO:0004364">
    <property type="term" value="F:glutathione transferase activity"/>
    <property type="evidence" value="ECO:0007669"/>
    <property type="project" value="TreeGrafter"/>
</dbReference>
<organism evidence="4 5">
    <name type="scientific">Ceratitis capitata</name>
    <name type="common">Mediterranean fruit fly</name>
    <name type="synonym">Tephritis capitata</name>
    <dbReference type="NCBI Taxonomy" id="7213"/>
    <lineage>
        <taxon>Eukaryota</taxon>
        <taxon>Metazoa</taxon>
        <taxon>Ecdysozoa</taxon>
        <taxon>Arthropoda</taxon>
        <taxon>Hexapoda</taxon>
        <taxon>Insecta</taxon>
        <taxon>Pterygota</taxon>
        <taxon>Neoptera</taxon>
        <taxon>Endopterygota</taxon>
        <taxon>Diptera</taxon>
        <taxon>Brachycera</taxon>
        <taxon>Muscomorpha</taxon>
        <taxon>Tephritoidea</taxon>
        <taxon>Tephritidae</taxon>
        <taxon>Ceratitis</taxon>
        <taxon>Ceratitis</taxon>
    </lineage>
</organism>
<evidence type="ECO:0000313" key="5">
    <source>
        <dbReference type="Proteomes" id="UP000606786"/>
    </source>
</evidence>
<dbReference type="FunFam" id="3.40.30.10:FF:000034">
    <property type="entry name" value="glutathione S-transferase 1"/>
    <property type="match status" value="1"/>
</dbReference>
<dbReference type="InterPro" id="IPR036282">
    <property type="entry name" value="Glutathione-S-Trfase_C_sf"/>
</dbReference>
<comment type="subunit">
    <text evidence="1">Homodimer.</text>
</comment>
<dbReference type="Pfam" id="PF00043">
    <property type="entry name" value="GST_C"/>
    <property type="match status" value="1"/>
</dbReference>
<dbReference type="PANTHER" id="PTHR43969:SF4">
    <property type="entry name" value="FI01423P-RELATED"/>
    <property type="match status" value="1"/>
</dbReference>
<evidence type="ECO:0000256" key="1">
    <source>
        <dbReference type="ARBA" id="ARBA00011738"/>
    </source>
</evidence>
<keyword evidence="5" id="KW-1185">Reference proteome</keyword>
<dbReference type="SUPFAM" id="SSF47616">
    <property type="entry name" value="GST C-terminal domain-like"/>
    <property type="match status" value="1"/>
</dbReference>
<dbReference type="Pfam" id="PF13417">
    <property type="entry name" value="GST_N_3"/>
    <property type="match status" value="1"/>
</dbReference>
<dbReference type="InterPro" id="IPR036249">
    <property type="entry name" value="Thioredoxin-like_sf"/>
</dbReference>
<feature type="domain" description="GST N-terminal" evidence="2">
    <location>
        <begin position="3"/>
        <end position="84"/>
    </location>
</feature>
<dbReference type="InterPro" id="IPR010987">
    <property type="entry name" value="Glutathione-S-Trfase_C-like"/>
</dbReference>
<accession>A0A811VJ49</accession>
<sequence>MSTKLILYGTKHSAPVRTVLLTLSALDIEFEFREVNLAAKEQLRTEFTKKNPQHTVPALEDGEHIIVDSHAIAGYLVRKYGKDDTLYPEDFYARAMVDQRMYYEATTLFATCLKQIIGPLFRDNITEVPKEKFEQIRQSYAVLEAFLVETPYMAGEHLTIADFSIVSTTSTLNFTFVPIDKEQWPRLADWLTRMEALPYYAEANGVGLKGFAEKVQSKMPKQYEKLWKKSICGDQKWRVKVM</sequence>
<proteinExistence type="predicted"/>
<dbReference type="Gene3D" id="1.20.1050.10">
    <property type="match status" value="1"/>
</dbReference>
<dbReference type="SUPFAM" id="SSF52833">
    <property type="entry name" value="Thioredoxin-like"/>
    <property type="match status" value="1"/>
</dbReference>
<dbReference type="GO" id="GO:0006749">
    <property type="term" value="P:glutathione metabolic process"/>
    <property type="evidence" value="ECO:0007669"/>
    <property type="project" value="TreeGrafter"/>
</dbReference>
<dbReference type="EMBL" id="CAJHJT010000056">
    <property type="protein sequence ID" value="CAD7015310.1"/>
    <property type="molecule type" value="Genomic_DNA"/>
</dbReference>
<dbReference type="PROSITE" id="PS50404">
    <property type="entry name" value="GST_NTER"/>
    <property type="match status" value="1"/>
</dbReference>
<evidence type="ECO:0000259" key="3">
    <source>
        <dbReference type="PROSITE" id="PS50405"/>
    </source>
</evidence>
<dbReference type="SFLD" id="SFLDG00358">
    <property type="entry name" value="Main_(cytGST)"/>
    <property type="match status" value="1"/>
</dbReference>
<dbReference type="InterPro" id="IPR004045">
    <property type="entry name" value="Glutathione_S-Trfase_N"/>
</dbReference>
<dbReference type="AlphaFoldDB" id="A0A811VJ49"/>
<comment type="caution">
    <text evidence="4">The sequence shown here is derived from an EMBL/GenBank/DDBJ whole genome shotgun (WGS) entry which is preliminary data.</text>
</comment>
<gene>
    <name evidence="4" type="ORF">CCAP1982_LOCUS23255</name>
</gene>
<dbReference type="OrthoDB" id="2309723at2759"/>
<evidence type="ECO:0000313" key="4">
    <source>
        <dbReference type="EMBL" id="CAD7015310.1"/>
    </source>
</evidence>
<protein>
    <submittedName>
        <fullName evidence="4">(Mediterranean fruit fly) hypothetical protein</fullName>
    </submittedName>
</protein>
<reference evidence="4" key="1">
    <citation type="submission" date="2020-11" db="EMBL/GenBank/DDBJ databases">
        <authorList>
            <person name="Whitehead M."/>
        </authorList>
    </citation>
    <scope>NUCLEOTIDE SEQUENCE</scope>
    <source>
        <strain evidence="4">EGII</strain>
    </source>
</reference>